<dbReference type="RefSeq" id="WP_103941322.1">
    <property type="nucleotide sequence ID" value="NZ_FNVO01000014.1"/>
</dbReference>
<sequence>MTDDTSARPARGPRPSLRRELGLGLALFALYCLVDLIPAGGRVTVAEANGRVLYAWEHSLHIAVERPLNEWLVERETLTVLANYEYAVTYVVSAGLLLAWLYLRRPERYRAARNSFVLINLFGAAVFALWPVMPPRLLPDLGFVDTVVAEGTWGSWGTPLVDHANQLAAMPSLHVAWALWVSAELARLGVGRIPQAIGALHVLVTVFVIVATANHFVLDAVGSVVVVWVAMWVVDRGSRARDRVRPPDAFFLAVESEWAPQHVGGLIMLDAPEGALTVADLAASVRARLDELPRLRQRLSPSVRFRRPRWVDHPDLDWDWHVTAMTLPSPGGDERLDGLVAALQTEPLPRDRPLWRLILVRGHAPDRTAVIFLMHHVVADGMGVIAHALRIAGADGERPPTAAPARRVVGTAVGLVQLAADRRPQGARLPESGPGRRSFGSFRVPLRTVRGIARKHRVRVTDVILCTVIAGLLRAGPRPAGPTLRVAVPLMTRTARTPLEGNHTAAVMVDLPCGPMAEVERLGLIAAATRRRLRTGTRALASAFVMQRLAWLMPPAAHAAFARQVYGGRSFQAVVSNLPALDAPVAFAGWPLLAAHPIVPTAAGAPLAVGALGWNGVLDFGVSADPALAADARALCHAMAEVLVELGTPDLPQAEPAQGR</sequence>
<evidence type="ECO:0000259" key="8">
    <source>
        <dbReference type="Pfam" id="PF14378"/>
    </source>
</evidence>
<evidence type="ECO:0000259" key="6">
    <source>
        <dbReference type="Pfam" id="PF03007"/>
    </source>
</evidence>
<protein>
    <submittedName>
        <fullName evidence="9">Uncharacterized protein</fullName>
    </submittedName>
</protein>
<feature type="transmembrane region" description="Helical" evidence="5">
    <location>
        <begin position="115"/>
        <end position="133"/>
    </location>
</feature>
<evidence type="ECO:0000256" key="3">
    <source>
        <dbReference type="ARBA" id="ARBA00022989"/>
    </source>
</evidence>
<evidence type="ECO:0000256" key="1">
    <source>
        <dbReference type="ARBA" id="ARBA00004141"/>
    </source>
</evidence>
<dbReference type="Gene3D" id="3.30.559.10">
    <property type="entry name" value="Chloramphenicol acetyltransferase-like domain"/>
    <property type="match status" value="1"/>
</dbReference>
<accession>A0A1H6D936</accession>
<evidence type="ECO:0000256" key="2">
    <source>
        <dbReference type="ARBA" id="ARBA00022692"/>
    </source>
</evidence>
<dbReference type="Pfam" id="PF14378">
    <property type="entry name" value="PAP2_3"/>
    <property type="match status" value="1"/>
</dbReference>
<feature type="transmembrane region" description="Helical" evidence="5">
    <location>
        <begin position="84"/>
        <end position="103"/>
    </location>
</feature>
<keyword evidence="2 5" id="KW-0812">Transmembrane</keyword>
<evidence type="ECO:0000313" key="9">
    <source>
        <dbReference type="EMBL" id="SEG81363.1"/>
    </source>
</evidence>
<organism evidence="9 10">
    <name type="scientific">Thermomonospora echinospora</name>
    <dbReference type="NCBI Taxonomy" id="1992"/>
    <lineage>
        <taxon>Bacteria</taxon>
        <taxon>Bacillati</taxon>
        <taxon>Actinomycetota</taxon>
        <taxon>Actinomycetes</taxon>
        <taxon>Streptosporangiales</taxon>
        <taxon>Thermomonosporaceae</taxon>
        <taxon>Thermomonospora</taxon>
    </lineage>
</organism>
<dbReference type="EMBL" id="FNVO01000014">
    <property type="protein sequence ID" value="SEG81363.1"/>
    <property type="molecule type" value="Genomic_DNA"/>
</dbReference>
<dbReference type="InterPro" id="IPR009721">
    <property type="entry name" value="O-acyltransferase_WSD1_C"/>
</dbReference>
<dbReference type="SUPFAM" id="SSF52777">
    <property type="entry name" value="CoA-dependent acyltransferases"/>
    <property type="match status" value="1"/>
</dbReference>
<gene>
    <name evidence="9" type="ORF">SAMN04489712_11437</name>
</gene>
<dbReference type="CDD" id="cd03386">
    <property type="entry name" value="PAP2_Aur1_like"/>
    <property type="match status" value="1"/>
</dbReference>
<keyword evidence="3 5" id="KW-1133">Transmembrane helix</keyword>
<dbReference type="OrthoDB" id="9810950at2"/>
<feature type="transmembrane region" description="Helical" evidence="5">
    <location>
        <begin position="216"/>
        <end position="234"/>
    </location>
</feature>
<dbReference type="GO" id="GO:0045017">
    <property type="term" value="P:glycerolipid biosynthetic process"/>
    <property type="evidence" value="ECO:0007669"/>
    <property type="project" value="InterPro"/>
</dbReference>
<comment type="subcellular location">
    <subcellularLocation>
        <location evidence="1">Membrane</location>
        <topology evidence="1">Multi-pass membrane protein</topology>
    </subcellularLocation>
</comment>
<dbReference type="InterPro" id="IPR052185">
    <property type="entry name" value="IPC_Synthase-Related"/>
</dbReference>
<keyword evidence="10" id="KW-1185">Reference proteome</keyword>
<feature type="transmembrane region" description="Helical" evidence="5">
    <location>
        <begin position="21"/>
        <end position="41"/>
    </location>
</feature>
<proteinExistence type="predicted"/>
<dbReference type="InterPro" id="IPR004255">
    <property type="entry name" value="O-acyltransferase_WSD1_N"/>
</dbReference>
<keyword evidence="4 5" id="KW-0472">Membrane</keyword>
<dbReference type="InterPro" id="IPR026841">
    <property type="entry name" value="Aur1/Ipt1"/>
</dbReference>
<name>A0A1H6D936_9ACTN</name>
<feature type="transmembrane region" description="Helical" evidence="5">
    <location>
        <begin position="193"/>
        <end position="210"/>
    </location>
</feature>
<dbReference type="PANTHER" id="PTHR31310:SF7">
    <property type="entry name" value="PA-PHOSPHATASE RELATED-FAMILY PROTEIN DDB_G0268928"/>
    <property type="match status" value="1"/>
</dbReference>
<dbReference type="InterPro" id="IPR023213">
    <property type="entry name" value="CAT-like_dom_sf"/>
</dbReference>
<feature type="domain" description="O-acyltransferase WSD1 C-terminal" evidence="7">
    <location>
        <begin position="501"/>
        <end position="646"/>
    </location>
</feature>
<feature type="domain" description="O-acyltransferase WSD1-like N-terminal" evidence="6">
    <location>
        <begin position="246"/>
        <end position="407"/>
    </location>
</feature>
<evidence type="ECO:0000256" key="5">
    <source>
        <dbReference type="SAM" id="Phobius"/>
    </source>
</evidence>
<dbReference type="AlphaFoldDB" id="A0A1H6D936"/>
<dbReference type="GO" id="GO:0004144">
    <property type="term" value="F:diacylglycerol O-acyltransferase activity"/>
    <property type="evidence" value="ECO:0007669"/>
    <property type="project" value="InterPro"/>
</dbReference>
<evidence type="ECO:0000313" key="10">
    <source>
        <dbReference type="Proteomes" id="UP000236723"/>
    </source>
</evidence>
<dbReference type="PANTHER" id="PTHR31310">
    <property type="match status" value="1"/>
</dbReference>
<feature type="domain" description="Inositolphosphotransferase Aur1/Ipt1" evidence="8">
    <location>
        <begin position="53"/>
        <end position="232"/>
    </location>
</feature>
<dbReference type="Pfam" id="PF06974">
    <property type="entry name" value="WS_DGAT_C"/>
    <property type="match status" value="1"/>
</dbReference>
<dbReference type="GO" id="GO:0016020">
    <property type="term" value="C:membrane"/>
    <property type="evidence" value="ECO:0007669"/>
    <property type="project" value="UniProtKB-SubCell"/>
</dbReference>
<dbReference type="Proteomes" id="UP000236723">
    <property type="component" value="Unassembled WGS sequence"/>
</dbReference>
<reference evidence="10" key="1">
    <citation type="submission" date="2016-10" db="EMBL/GenBank/DDBJ databases">
        <authorList>
            <person name="Varghese N."/>
            <person name="Submissions S."/>
        </authorList>
    </citation>
    <scope>NUCLEOTIDE SEQUENCE [LARGE SCALE GENOMIC DNA]</scope>
    <source>
        <strain evidence="10">DSM 43163</strain>
    </source>
</reference>
<evidence type="ECO:0000256" key="4">
    <source>
        <dbReference type="ARBA" id="ARBA00023136"/>
    </source>
</evidence>
<dbReference type="Pfam" id="PF03007">
    <property type="entry name" value="WS_DGAT_cat"/>
    <property type="match status" value="1"/>
</dbReference>
<evidence type="ECO:0000259" key="7">
    <source>
        <dbReference type="Pfam" id="PF06974"/>
    </source>
</evidence>